<sequence>MTEHLDVIIVGAGISGVSAAWHLQDRCPTKSYAILERRDDLGGTWDLFKYPGIRSDSDMFTLGFRFKPWRSAKSIADGADIKAYIKEAAVENGIEQHIRYRQRVVAADWSDADNHWTLTVESDGQQREITCSFLLACTGYYNYDEGYSPTFPGSEDFGGTIVHPQHWPEDLDYAGKKIVVIGSGATAITLIPALVNSGSGHVTMLQRSPTYIGSLPGVDPFAVRANRLLPDRLAHLANRWKAIIFSTFQYQLARKRPAYMRNLLMTMAQRRLPKGYDVEKHFGPSYNVWDQRLCLAPDGDFFRAIRHGKADVVTDTIDRFTKTGIKLSSGEELRADIIVTATGLNMQLLGGVQPTRNGQTFDLTSLMTYKGLMFSGVPNFAITFGYTNASWTLKADLVSEFVCRLLNYMDANGFDNVEPQQPGEDVKELPFMDFSPGYFQRSVHLLPKSGSRAPWRLKQNYLFDMRMIRRGKVNDEGLRFTKKRVPVAV</sequence>
<dbReference type="InterPro" id="IPR036188">
    <property type="entry name" value="FAD/NAD-bd_sf"/>
</dbReference>
<gene>
    <name evidence="16" type="ORF">AWC29_13620</name>
    <name evidence="15" type="ORF">BN973_00333</name>
</gene>
<dbReference type="GO" id="GO:0050660">
    <property type="term" value="F:flavin adenine dinucleotide binding"/>
    <property type="evidence" value="ECO:0007669"/>
    <property type="project" value="InterPro"/>
</dbReference>
<keyword evidence="6" id="KW-0274">FAD</keyword>
<evidence type="ECO:0000256" key="11">
    <source>
        <dbReference type="ARBA" id="ARBA00051124"/>
    </source>
</evidence>
<evidence type="ECO:0000256" key="9">
    <source>
        <dbReference type="ARBA" id="ARBA00023033"/>
    </source>
</evidence>
<organism evidence="15">
    <name type="scientific">Mycobacterium triplex</name>
    <dbReference type="NCBI Taxonomy" id="47839"/>
    <lineage>
        <taxon>Bacteria</taxon>
        <taxon>Bacillati</taxon>
        <taxon>Actinomycetota</taxon>
        <taxon>Actinomycetes</taxon>
        <taxon>Mycobacteriales</taxon>
        <taxon>Mycobacteriaceae</taxon>
        <taxon>Mycobacterium</taxon>
        <taxon>Mycobacterium simiae complex</taxon>
    </lineage>
</organism>
<dbReference type="STRING" id="47839.BN973_00333"/>
<dbReference type="FunFam" id="3.50.50.60:FF:000213">
    <property type="entry name" value="FAD-containing monooxygenase EthA"/>
    <property type="match status" value="1"/>
</dbReference>
<name>A0A024JQ56_9MYCO</name>
<comment type="function">
    <text evidence="12">Monooxygenase able to convert a wide range of ketones to the corresponding esters or lactones via a Baeyer-Villiger oxidation reaction. Can act on long-chain aliphatic ketones (2-hexanone to 2-dodecanone) and on aromatic ketones (phenylacetone and benzylacetone). Is also able to catalyze enantioselective sulfoxidation of methyl-p-tolylsulfide. In vivo, likely functions as a BVMO, but the exact nature of the physiological substrate(s) remains to be established.</text>
</comment>
<keyword evidence="17" id="KW-1185">Reference proteome</keyword>
<comment type="catalytic activity">
    <reaction evidence="11">
        <text>ethionamide + NADPH + O2 + H(+) = ethionamide S-oxide + NADP(+) + H2O</text>
        <dbReference type="Rhea" id="RHEA:47616"/>
        <dbReference type="ChEBI" id="CHEBI:4885"/>
        <dbReference type="ChEBI" id="CHEBI:15377"/>
        <dbReference type="ChEBI" id="CHEBI:15378"/>
        <dbReference type="ChEBI" id="CHEBI:15379"/>
        <dbReference type="ChEBI" id="CHEBI:57783"/>
        <dbReference type="ChEBI" id="CHEBI:58349"/>
        <dbReference type="ChEBI" id="CHEBI:87805"/>
    </reaction>
</comment>
<evidence type="ECO:0000256" key="6">
    <source>
        <dbReference type="ARBA" id="ARBA00022827"/>
    </source>
</evidence>
<reference evidence="15" key="1">
    <citation type="journal article" date="2014" name="Genome Announc.">
        <title>Draft Genome Sequence of Mycobacterium triplex DSM 44626.</title>
        <authorList>
            <person name="Sassi M."/>
            <person name="Croce O."/>
            <person name="Robert C."/>
            <person name="Raoult D."/>
            <person name="Drancourt M."/>
        </authorList>
    </citation>
    <scope>NUCLEOTIDE SEQUENCE [LARGE SCALE GENOMIC DNA]</scope>
    <source>
        <strain evidence="15">DSM 44626</strain>
    </source>
</reference>
<evidence type="ECO:0000256" key="5">
    <source>
        <dbReference type="ARBA" id="ARBA00022630"/>
    </source>
</evidence>
<dbReference type="HOGENOM" id="CLU_032067_2_0_11"/>
<dbReference type="PANTHER" id="PTHR43872:SF1">
    <property type="entry name" value="MONOOXYGENASE, PUTATIVE (AFU_ORTHOLOGUE AFUA_8G02570)-RELATED"/>
    <property type="match status" value="1"/>
</dbReference>
<accession>A0A024JQ56</accession>
<evidence type="ECO:0000256" key="10">
    <source>
        <dbReference type="ARBA" id="ARBA00023136"/>
    </source>
</evidence>
<dbReference type="GO" id="GO:0005886">
    <property type="term" value="C:plasma membrane"/>
    <property type="evidence" value="ECO:0007669"/>
    <property type="project" value="UniProtKB-SubCell"/>
</dbReference>
<keyword evidence="5" id="KW-0285">Flavoprotein</keyword>
<dbReference type="GO" id="GO:0004499">
    <property type="term" value="F:N,N-dimethylaniline monooxygenase activity"/>
    <property type="evidence" value="ECO:0007669"/>
    <property type="project" value="InterPro"/>
</dbReference>
<evidence type="ECO:0000256" key="8">
    <source>
        <dbReference type="ARBA" id="ARBA00023002"/>
    </source>
</evidence>
<dbReference type="SUPFAM" id="SSF51905">
    <property type="entry name" value="FAD/NAD(P)-binding domain"/>
    <property type="match status" value="1"/>
</dbReference>
<evidence type="ECO:0000256" key="12">
    <source>
        <dbReference type="ARBA" id="ARBA00059740"/>
    </source>
</evidence>
<dbReference type="FunFam" id="3.50.50.60:FF:000228">
    <property type="entry name" value="FAD-containing monooxygenase EthA"/>
    <property type="match status" value="1"/>
</dbReference>
<evidence type="ECO:0000313" key="17">
    <source>
        <dbReference type="Proteomes" id="UP000193710"/>
    </source>
</evidence>
<evidence type="ECO:0000256" key="13">
    <source>
        <dbReference type="ARBA" id="ARBA00073152"/>
    </source>
</evidence>
<dbReference type="GO" id="GO:0050661">
    <property type="term" value="F:NADP binding"/>
    <property type="evidence" value="ECO:0007669"/>
    <property type="project" value="InterPro"/>
</dbReference>
<reference evidence="15" key="2">
    <citation type="submission" date="2014-04" db="EMBL/GenBank/DDBJ databases">
        <authorList>
            <person name="Xu Y.W."/>
            <person name="Yang Q."/>
        </authorList>
    </citation>
    <scope>NUCLEOTIDE SEQUENCE</scope>
    <source>
        <strain evidence="15">DSM 44626</strain>
    </source>
</reference>
<dbReference type="RefSeq" id="WP_036465490.1">
    <property type="nucleotide sequence ID" value="NZ_HG964446.1"/>
</dbReference>
<keyword evidence="9 15" id="KW-0503">Monooxygenase</keyword>
<dbReference type="eggNOG" id="COG2072">
    <property type="taxonomic scope" value="Bacteria"/>
</dbReference>
<keyword evidence="7" id="KW-0521">NADP</keyword>
<dbReference type="AlphaFoldDB" id="A0A024JQ56"/>
<dbReference type="OrthoDB" id="5168853at2"/>
<dbReference type="EMBL" id="HG964446">
    <property type="protein sequence ID" value="CDO85995.1"/>
    <property type="molecule type" value="Genomic_DNA"/>
</dbReference>
<evidence type="ECO:0000256" key="7">
    <source>
        <dbReference type="ARBA" id="ARBA00022857"/>
    </source>
</evidence>
<dbReference type="Proteomes" id="UP000193710">
    <property type="component" value="Unassembled WGS sequence"/>
</dbReference>
<dbReference type="Pfam" id="PF13450">
    <property type="entry name" value="NAD_binding_8"/>
    <property type="match status" value="1"/>
</dbReference>
<reference evidence="16 17" key="3">
    <citation type="submission" date="2016-01" db="EMBL/GenBank/DDBJ databases">
        <title>The new phylogeny of the genus Mycobacterium.</title>
        <authorList>
            <person name="Tarcisio F."/>
            <person name="Conor M."/>
            <person name="Antonella G."/>
            <person name="Elisabetta G."/>
            <person name="Giulia F.S."/>
            <person name="Sara T."/>
            <person name="Anna F."/>
            <person name="Clotilde B."/>
            <person name="Roberto B."/>
            <person name="Veronica D.S."/>
            <person name="Fabio R."/>
            <person name="Monica P."/>
            <person name="Olivier J."/>
            <person name="Enrico T."/>
            <person name="Nicola S."/>
        </authorList>
    </citation>
    <scope>NUCLEOTIDE SEQUENCE [LARGE SCALE GENOMIC DNA]</scope>
    <source>
        <strain evidence="16 17">DSM 44626</strain>
    </source>
</reference>
<keyword evidence="8" id="KW-0560">Oxidoreductase</keyword>
<dbReference type="InterPro" id="IPR020946">
    <property type="entry name" value="Flavin_mOase-like"/>
</dbReference>
<evidence type="ECO:0000313" key="16">
    <source>
        <dbReference type="EMBL" id="ORX04536.1"/>
    </source>
</evidence>
<keyword evidence="10" id="KW-0472">Membrane</keyword>
<protein>
    <recommendedName>
        <fullName evidence="13">FAD-containing monooxygenase EthA</fullName>
    </recommendedName>
    <alternativeName>
        <fullName evidence="14">Prodrug activator EtaA</fullName>
    </alternativeName>
</protein>
<comment type="cofactor">
    <cofactor evidence="1">
        <name>FAD</name>
        <dbReference type="ChEBI" id="CHEBI:57692"/>
    </cofactor>
</comment>
<evidence type="ECO:0000256" key="14">
    <source>
        <dbReference type="ARBA" id="ARBA00078392"/>
    </source>
</evidence>
<proteinExistence type="inferred from homology"/>
<dbReference type="Pfam" id="PF00743">
    <property type="entry name" value="FMO-like"/>
    <property type="match status" value="1"/>
</dbReference>
<dbReference type="Gene3D" id="3.50.50.60">
    <property type="entry name" value="FAD/NAD(P)-binding domain"/>
    <property type="match status" value="3"/>
</dbReference>
<dbReference type="EMBL" id="LQPY01000018">
    <property type="protein sequence ID" value="ORX04536.1"/>
    <property type="molecule type" value="Genomic_DNA"/>
</dbReference>
<evidence type="ECO:0000313" key="15">
    <source>
        <dbReference type="EMBL" id="CDO85995.1"/>
    </source>
</evidence>
<dbReference type="Proteomes" id="UP000028880">
    <property type="component" value="Unassembled WGS sequence"/>
</dbReference>
<evidence type="ECO:0000256" key="2">
    <source>
        <dbReference type="ARBA" id="ARBA00004236"/>
    </source>
</evidence>
<comment type="similarity">
    <text evidence="3">Belongs to the FAD-binding monooxygenase family.</text>
</comment>
<dbReference type="PANTHER" id="PTHR43872">
    <property type="entry name" value="MONOOXYGENASE, PUTATIVE (AFU_ORTHOLOGUE AFUA_8G02570)-RELATED"/>
    <property type="match status" value="1"/>
</dbReference>
<dbReference type="InterPro" id="IPR051820">
    <property type="entry name" value="FAD-binding_MO"/>
</dbReference>
<evidence type="ECO:0000256" key="4">
    <source>
        <dbReference type="ARBA" id="ARBA00022475"/>
    </source>
</evidence>
<comment type="subcellular location">
    <subcellularLocation>
        <location evidence="2">Cell membrane</location>
    </subcellularLocation>
</comment>
<evidence type="ECO:0000256" key="3">
    <source>
        <dbReference type="ARBA" id="ARBA00010139"/>
    </source>
</evidence>
<evidence type="ECO:0000256" key="1">
    <source>
        <dbReference type="ARBA" id="ARBA00001974"/>
    </source>
</evidence>
<keyword evidence="4" id="KW-1003">Cell membrane</keyword>